<feature type="domain" description="Acyltransferase 3" evidence="2">
    <location>
        <begin position="17"/>
        <end position="344"/>
    </location>
</feature>
<feature type="transmembrane region" description="Helical" evidence="1">
    <location>
        <begin position="263"/>
        <end position="280"/>
    </location>
</feature>
<dbReference type="InterPro" id="IPR050879">
    <property type="entry name" value="Acyltransferase_3"/>
</dbReference>
<keyword evidence="4" id="KW-1185">Reference proteome</keyword>
<dbReference type="PANTHER" id="PTHR23028:SF53">
    <property type="entry name" value="ACYL_TRANSF_3 DOMAIN-CONTAINING PROTEIN"/>
    <property type="match status" value="1"/>
</dbReference>
<feature type="transmembrane region" description="Helical" evidence="1">
    <location>
        <begin position="329"/>
        <end position="347"/>
    </location>
</feature>
<feature type="transmembrane region" description="Helical" evidence="1">
    <location>
        <begin position="52"/>
        <end position="73"/>
    </location>
</feature>
<feature type="transmembrane region" description="Helical" evidence="1">
    <location>
        <begin position="238"/>
        <end position="257"/>
    </location>
</feature>
<feature type="transmembrane region" description="Helical" evidence="1">
    <location>
        <begin position="178"/>
        <end position="200"/>
    </location>
</feature>
<dbReference type="RefSeq" id="WP_346032938.1">
    <property type="nucleotide sequence ID" value="NZ_BAABHV010000010.1"/>
</dbReference>
<name>A0ABP9KC33_9SPHN</name>
<accession>A0ABP9KC33</accession>
<evidence type="ECO:0000313" key="4">
    <source>
        <dbReference type="Proteomes" id="UP001500518"/>
    </source>
</evidence>
<keyword evidence="3" id="KW-0808">Transferase</keyword>
<evidence type="ECO:0000259" key="2">
    <source>
        <dbReference type="Pfam" id="PF01757"/>
    </source>
</evidence>
<organism evidence="3 4">
    <name type="scientific">Erythrobacter westpacificensis</name>
    <dbReference type="NCBI Taxonomy" id="1055231"/>
    <lineage>
        <taxon>Bacteria</taxon>
        <taxon>Pseudomonadati</taxon>
        <taxon>Pseudomonadota</taxon>
        <taxon>Alphaproteobacteria</taxon>
        <taxon>Sphingomonadales</taxon>
        <taxon>Erythrobacteraceae</taxon>
        <taxon>Erythrobacter/Porphyrobacter group</taxon>
        <taxon>Erythrobacter</taxon>
    </lineage>
</organism>
<reference evidence="4" key="1">
    <citation type="journal article" date="2019" name="Int. J. Syst. Evol. Microbiol.">
        <title>The Global Catalogue of Microorganisms (GCM) 10K type strain sequencing project: providing services to taxonomists for standard genome sequencing and annotation.</title>
        <authorList>
            <consortium name="The Broad Institute Genomics Platform"/>
            <consortium name="The Broad Institute Genome Sequencing Center for Infectious Disease"/>
            <person name="Wu L."/>
            <person name="Ma J."/>
        </authorList>
    </citation>
    <scope>NUCLEOTIDE SEQUENCE [LARGE SCALE GENOMIC DNA]</scope>
    <source>
        <strain evidence="4">JCM 18014</strain>
    </source>
</reference>
<proteinExistence type="predicted"/>
<feature type="transmembrane region" description="Helical" evidence="1">
    <location>
        <begin position="292"/>
        <end position="317"/>
    </location>
</feature>
<feature type="transmembrane region" description="Helical" evidence="1">
    <location>
        <begin position="212"/>
        <end position="231"/>
    </location>
</feature>
<protein>
    <submittedName>
        <fullName evidence="3">Acyltransferase</fullName>
    </submittedName>
</protein>
<keyword evidence="1" id="KW-1133">Transmembrane helix</keyword>
<keyword evidence="1" id="KW-0472">Membrane</keyword>
<keyword evidence="1" id="KW-0812">Transmembrane</keyword>
<keyword evidence="3" id="KW-0012">Acyltransferase</keyword>
<evidence type="ECO:0000313" key="3">
    <source>
        <dbReference type="EMBL" id="GAA5055793.1"/>
    </source>
</evidence>
<dbReference type="InterPro" id="IPR002656">
    <property type="entry name" value="Acyl_transf_3_dom"/>
</dbReference>
<dbReference type="EMBL" id="BAABHV010000010">
    <property type="protein sequence ID" value="GAA5055793.1"/>
    <property type="molecule type" value="Genomic_DNA"/>
</dbReference>
<evidence type="ECO:0000256" key="1">
    <source>
        <dbReference type="SAM" id="Phobius"/>
    </source>
</evidence>
<comment type="caution">
    <text evidence="3">The sequence shown here is derived from an EMBL/GenBank/DDBJ whole genome shotgun (WGS) entry which is preliminary data.</text>
</comment>
<dbReference type="Proteomes" id="UP001500518">
    <property type="component" value="Unassembled WGS sequence"/>
</dbReference>
<dbReference type="PANTHER" id="PTHR23028">
    <property type="entry name" value="ACETYLTRANSFERASE"/>
    <property type="match status" value="1"/>
</dbReference>
<gene>
    <name evidence="3" type="ORF">GCM10023208_19950</name>
</gene>
<feature type="transmembrane region" description="Helical" evidence="1">
    <location>
        <begin position="151"/>
        <end position="171"/>
    </location>
</feature>
<feature type="transmembrane region" description="Helical" evidence="1">
    <location>
        <begin position="12"/>
        <end position="32"/>
    </location>
</feature>
<dbReference type="Pfam" id="PF01757">
    <property type="entry name" value="Acyl_transf_3"/>
    <property type="match status" value="1"/>
</dbReference>
<dbReference type="GO" id="GO:0016746">
    <property type="term" value="F:acyltransferase activity"/>
    <property type="evidence" value="ECO:0007669"/>
    <property type="project" value="UniProtKB-KW"/>
</dbReference>
<feature type="transmembrane region" description="Helical" evidence="1">
    <location>
        <begin position="94"/>
        <end position="116"/>
    </location>
</feature>
<sequence>MIAPPIPPQRTRIPHLAALTGLRGIAAWWVVFYHARLSLTEWMPEAGTAIAASGYLAVDLFFMLSGFVMWLNYGERLRREGAAGAPAFWWRRFARIWPLHAAVLGAMVAFALVLLATGRDMANYPLAELPLHVLLVQNWGLTPELTWNHPAWSISTEVGAYLIFPLAAVAVRWGAMRPWALVAGVIVAALALHGVFTLAGAETLGEQITRLGLVRCIVQFGIGMMLANLWAVWSGRGAIAAACAGASALCLVALWLFEGMDTLLVPLAFAALLLALALDEGPAARLLSTRPLVWLGDVSYATYLVHFPLLIALKLLAVDESLQIGPAAFAAYLLILLALSGGLYRWLEKPAQTWLNARRPGQRKTASVCD</sequence>